<organism evidence="1 2">
    <name type="scientific">Paenibacillus konkukensis</name>
    <dbReference type="NCBI Taxonomy" id="2020716"/>
    <lineage>
        <taxon>Bacteria</taxon>
        <taxon>Bacillati</taxon>
        <taxon>Bacillota</taxon>
        <taxon>Bacilli</taxon>
        <taxon>Bacillales</taxon>
        <taxon>Paenibacillaceae</taxon>
        <taxon>Paenibacillus</taxon>
    </lineage>
</organism>
<sequence length="233" mass="26011">MKQTDISIALFTLAGIATAPGFMDPLREELSQQLESRGYRVETDSLYPFGDWSQRVTRQLAAIFRDLTDIQERIWASIGARAAKERIFEAAEAGRTVLLIGHSGGGVSAVQVAGRLQKAGYSPPLVVQIGSPKCPIPPELRERVLFLSAVGTGGRRDPVTRLGRWGGWVRRLGLLQIWRRRAYPPGEITDIPLIGSHPDYFRTHSPYVDEAGRTNMEQTLRPLLAWLERKLPQ</sequence>
<evidence type="ECO:0000313" key="2">
    <source>
        <dbReference type="Proteomes" id="UP001057134"/>
    </source>
</evidence>
<reference evidence="1" key="1">
    <citation type="submission" date="2018-02" db="EMBL/GenBank/DDBJ databases">
        <authorList>
            <person name="Kim S.-K."/>
            <person name="Jung H.-I."/>
            <person name="Lee S.-W."/>
        </authorList>
    </citation>
    <scope>NUCLEOTIDE SEQUENCE</scope>
    <source>
        <strain evidence="1">SK3146</strain>
    </source>
</reference>
<evidence type="ECO:0008006" key="3">
    <source>
        <dbReference type="Google" id="ProtNLM"/>
    </source>
</evidence>
<proteinExistence type="predicted"/>
<reference evidence="1" key="2">
    <citation type="journal article" date="2021" name="J Anim Sci Technol">
        <title>Complete genome sequence of Paenibacillus konkukensis sp. nov. SK3146 as a potential probiotic strain.</title>
        <authorList>
            <person name="Jung H.I."/>
            <person name="Park S."/>
            <person name="Niu K.M."/>
            <person name="Lee S.W."/>
            <person name="Kothari D."/>
            <person name="Yi K.J."/>
            <person name="Kim S.K."/>
        </authorList>
    </citation>
    <scope>NUCLEOTIDE SEQUENCE</scope>
    <source>
        <strain evidence="1">SK3146</strain>
    </source>
</reference>
<gene>
    <name evidence="1" type="ORF">SK3146_06794</name>
</gene>
<evidence type="ECO:0000313" key="1">
    <source>
        <dbReference type="EMBL" id="UQZ87492.1"/>
    </source>
</evidence>
<dbReference type="Proteomes" id="UP001057134">
    <property type="component" value="Chromosome"/>
</dbReference>
<protein>
    <recommendedName>
        <fullName evidence="3">Fungal lipase-like domain-containing protein</fullName>
    </recommendedName>
</protein>
<dbReference type="InterPro" id="IPR029058">
    <property type="entry name" value="AB_hydrolase_fold"/>
</dbReference>
<dbReference type="SUPFAM" id="SSF53474">
    <property type="entry name" value="alpha/beta-Hydrolases"/>
    <property type="match status" value="1"/>
</dbReference>
<dbReference type="Gene3D" id="3.40.50.1820">
    <property type="entry name" value="alpha/beta hydrolase"/>
    <property type="match status" value="1"/>
</dbReference>
<keyword evidence="2" id="KW-1185">Reference proteome</keyword>
<accession>A0ABY4RYU8</accession>
<dbReference type="EMBL" id="CP027059">
    <property type="protein sequence ID" value="UQZ87492.1"/>
    <property type="molecule type" value="Genomic_DNA"/>
</dbReference>
<name>A0ABY4RYU8_9BACL</name>